<evidence type="ECO:0000313" key="3">
    <source>
        <dbReference type="Proteomes" id="UP001371456"/>
    </source>
</evidence>
<feature type="region of interest" description="Disordered" evidence="1">
    <location>
        <begin position="1"/>
        <end position="42"/>
    </location>
</feature>
<evidence type="ECO:0000256" key="1">
    <source>
        <dbReference type="SAM" id="MobiDB-lite"/>
    </source>
</evidence>
<dbReference type="Proteomes" id="UP001371456">
    <property type="component" value="Unassembled WGS sequence"/>
</dbReference>
<accession>A0AAN8U4P8</accession>
<evidence type="ECO:0000313" key="2">
    <source>
        <dbReference type="EMBL" id="KAK6803419.1"/>
    </source>
</evidence>
<organism evidence="2 3">
    <name type="scientific">Solanum bulbocastanum</name>
    <name type="common">Wild potato</name>
    <dbReference type="NCBI Taxonomy" id="147425"/>
    <lineage>
        <taxon>Eukaryota</taxon>
        <taxon>Viridiplantae</taxon>
        <taxon>Streptophyta</taxon>
        <taxon>Embryophyta</taxon>
        <taxon>Tracheophyta</taxon>
        <taxon>Spermatophyta</taxon>
        <taxon>Magnoliopsida</taxon>
        <taxon>eudicotyledons</taxon>
        <taxon>Gunneridae</taxon>
        <taxon>Pentapetalae</taxon>
        <taxon>asterids</taxon>
        <taxon>lamiids</taxon>
        <taxon>Solanales</taxon>
        <taxon>Solanaceae</taxon>
        <taxon>Solanoideae</taxon>
        <taxon>Solaneae</taxon>
        <taxon>Solanum</taxon>
    </lineage>
</organism>
<name>A0AAN8U4P8_SOLBU</name>
<protein>
    <submittedName>
        <fullName evidence="2">Uncharacterized protein</fullName>
    </submittedName>
</protein>
<sequence length="124" mass="13903">MIDREIGMDSREGTSRSRLGQRDRFPSEAQGESPVPLVPTSPTHVEARGDAILLTSLVLLVPEKARDTEPPVPIVPPPETGEQGLREVVSHHRSRDYGFVVIVRQDQFIARANLRVVDRIVLYR</sequence>
<comment type="caution">
    <text evidence="2">The sequence shown here is derived from an EMBL/GenBank/DDBJ whole genome shotgun (WGS) entry which is preliminary data.</text>
</comment>
<proteinExistence type="predicted"/>
<gene>
    <name evidence="2" type="ORF">RDI58_001203</name>
</gene>
<keyword evidence="3" id="KW-1185">Reference proteome</keyword>
<reference evidence="2 3" key="1">
    <citation type="submission" date="2024-02" db="EMBL/GenBank/DDBJ databases">
        <title>de novo genome assembly of Solanum bulbocastanum strain 11H21.</title>
        <authorList>
            <person name="Hosaka A.J."/>
        </authorList>
    </citation>
    <scope>NUCLEOTIDE SEQUENCE [LARGE SCALE GENOMIC DNA]</scope>
    <source>
        <tissue evidence="2">Young leaves</tissue>
    </source>
</reference>
<dbReference type="EMBL" id="JBANQN010000001">
    <property type="protein sequence ID" value="KAK6803419.1"/>
    <property type="molecule type" value="Genomic_DNA"/>
</dbReference>
<feature type="compositionally biased region" description="Basic and acidic residues" evidence="1">
    <location>
        <begin position="1"/>
        <end position="26"/>
    </location>
</feature>
<dbReference type="AlphaFoldDB" id="A0AAN8U4P8"/>